<dbReference type="InterPro" id="IPR016072">
    <property type="entry name" value="Skp1_comp_dimer"/>
</dbReference>
<gene>
    <name evidence="3" type="ORF">T459_25746</name>
</gene>
<evidence type="ECO:0000313" key="4">
    <source>
        <dbReference type="Proteomes" id="UP000222542"/>
    </source>
</evidence>
<dbReference type="PANTHER" id="PTHR11165">
    <property type="entry name" value="SKP1"/>
    <property type="match status" value="1"/>
</dbReference>
<proteinExistence type="predicted"/>
<dbReference type="STRING" id="4072.A0A2G2YLL6"/>
<dbReference type="Proteomes" id="UP000222542">
    <property type="component" value="Unassembled WGS sequence"/>
</dbReference>
<reference evidence="3 4" key="2">
    <citation type="journal article" date="2017" name="Genome Biol.">
        <title>New reference genome sequences of hot pepper reveal the massive evolution of plant disease-resistance genes by retroduplication.</title>
        <authorList>
            <person name="Kim S."/>
            <person name="Park J."/>
            <person name="Yeom S.I."/>
            <person name="Kim Y.M."/>
            <person name="Seo E."/>
            <person name="Kim K.T."/>
            <person name="Kim M.S."/>
            <person name="Lee J.M."/>
            <person name="Cheong K."/>
            <person name="Shin H.S."/>
            <person name="Kim S.B."/>
            <person name="Han K."/>
            <person name="Lee J."/>
            <person name="Park M."/>
            <person name="Lee H.A."/>
            <person name="Lee H.Y."/>
            <person name="Lee Y."/>
            <person name="Oh S."/>
            <person name="Lee J.H."/>
            <person name="Choi E."/>
            <person name="Choi E."/>
            <person name="Lee S.E."/>
            <person name="Jeon J."/>
            <person name="Kim H."/>
            <person name="Choi G."/>
            <person name="Song H."/>
            <person name="Lee J."/>
            <person name="Lee S.C."/>
            <person name="Kwon J.K."/>
            <person name="Lee H.Y."/>
            <person name="Koo N."/>
            <person name="Hong Y."/>
            <person name="Kim R.W."/>
            <person name="Kang W.H."/>
            <person name="Huh J.H."/>
            <person name="Kang B.C."/>
            <person name="Yang T.J."/>
            <person name="Lee Y.H."/>
            <person name="Bennetzen J.L."/>
            <person name="Choi D."/>
        </authorList>
    </citation>
    <scope>NUCLEOTIDE SEQUENCE [LARGE SCALE GENOMIC DNA]</scope>
    <source>
        <strain evidence="4">cv. CM334</strain>
    </source>
</reference>
<dbReference type="OMA" id="RESTWAF"/>
<evidence type="ECO:0000259" key="2">
    <source>
        <dbReference type="Pfam" id="PF01466"/>
    </source>
</evidence>
<dbReference type="Gramene" id="PHT70642">
    <property type="protein sequence ID" value="PHT70642"/>
    <property type="gene ID" value="T459_25746"/>
</dbReference>
<dbReference type="InterPro" id="IPR011333">
    <property type="entry name" value="SKP1/BTB/POZ_sf"/>
</dbReference>
<accession>A0A2G2YLL6</accession>
<dbReference type="InterPro" id="IPR016897">
    <property type="entry name" value="SKP1"/>
</dbReference>
<evidence type="ECO:0000313" key="3">
    <source>
        <dbReference type="EMBL" id="PHT70642.1"/>
    </source>
</evidence>
<dbReference type="Pfam" id="PF01466">
    <property type="entry name" value="Skp1"/>
    <property type="match status" value="1"/>
</dbReference>
<keyword evidence="4" id="KW-1185">Reference proteome</keyword>
<comment type="pathway">
    <text evidence="1">Protein modification; protein ubiquitination.</text>
</comment>
<sequence length="66" mass="7861">MDVLTTFQAANYLNIKSLFDLTCQTVANMIKEKTPKEIRKTFNIENDFTPEEEREEVRRESTWAFK</sequence>
<dbReference type="AlphaFoldDB" id="A0A2G2YLL6"/>
<dbReference type="Gene3D" id="3.30.710.10">
    <property type="entry name" value="Potassium Channel Kv1.1, Chain A"/>
    <property type="match status" value="1"/>
</dbReference>
<name>A0A2G2YLL6_CAPAN</name>
<organism evidence="3 4">
    <name type="scientific">Capsicum annuum</name>
    <name type="common">Capsicum pepper</name>
    <dbReference type="NCBI Taxonomy" id="4072"/>
    <lineage>
        <taxon>Eukaryota</taxon>
        <taxon>Viridiplantae</taxon>
        <taxon>Streptophyta</taxon>
        <taxon>Embryophyta</taxon>
        <taxon>Tracheophyta</taxon>
        <taxon>Spermatophyta</taxon>
        <taxon>Magnoliopsida</taxon>
        <taxon>eudicotyledons</taxon>
        <taxon>Gunneridae</taxon>
        <taxon>Pentapetalae</taxon>
        <taxon>asterids</taxon>
        <taxon>lamiids</taxon>
        <taxon>Solanales</taxon>
        <taxon>Solanaceae</taxon>
        <taxon>Solanoideae</taxon>
        <taxon>Capsiceae</taxon>
        <taxon>Capsicum</taxon>
    </lineage>
</organism>
<comment type="caution">
    <text evidence="3">The sequence shown here is derived from an EMBL/GenBank/DDBJ whole genome shotgun (WGS) entry which is preliminary data.</text>
</comment>
<dbReference type="EMBL" id="AYRZ02000010">
    <property type="protein sequence ID" value="PHT70642.1"/>
    <property type="molecule type" value="Genomic_DNA"/>
</dbReference>
<feature type="domain" description="SKP1 component dimerisation" evidence="2">
    <location>
        <begin position="16"/>
        <end position="64"/>
    </location>
</feature>
<dbReference type="SMR" id="A0A2G2YLL6"/>
<dbReference type="GO" id="GO:0006511">
    <property type="term" value="P:ubiquitin-dependent protein catabolic process"/>
    <property type="evidence" value="ECO:0007669"/>
    <property type="project" value="InterPro"/>
</dbReference>
<evidence type="ECO:0000256" key="1">
    <source>
        <dbReference type="ARBA" id="ARBA00004906"/>
    </source>
</evidence>
<reference evidence="3 4" key="1">
    <citation type="journal article" date="2014" name="Nat. Genet.">
        <title>Genome sequence of the hot pepper provides insights into the evolution of pungency in Capsicum species.</title>
        <authorList>
            <person name="Kim S."/>
            <person name="Park M."/>
            <person name="Yeom S.I."/>
            <person name="Kim Y.M."/>
            <person name="Lee J.M."/>
            <person name="Lee H.A."/>
            <person name="Seo E."/>
            <person name="Choi J."/>
            <person name="Cheong K."/>
            <person name="Kim K.T."/>
            <person name="Jung K."/>
            <person name="Lee G.W."/>
            <person name="Oh S.K."/>
            <person name="Bae C."/>
            <person name="Kim S.B."/>
            <person name="Lee H.Y."/>
            <person name="Kim S.Y."/>
            <person name="Kim M.S."/>
            <person name="Kang B.C."/>
            <person name="Jo Y.D."/>
            <person name="Yang H.B."/>
            <person name="Jeong H.J."/>
            <person name="Kang W.H."/>
            <person name="Kwon J.K."/>
            <person name="Shin C."/>
            <person name="Lim J.Y."/>
            <person name="Park J.H."/>
            <person name="Huh J.H."/>
            <person name="Kim J.S."/>
            <person name="Kim B.D."/>
            <person name="Cohen O."/>
            <person name="Paran I."/>
            <person name="Suh M.C."/>
            <person name="Lee S.B."/>
            <person name="Kim Y.K."/>
            <person name="Shin Y."/>
            <person name="Noh S.J."/>
            <person name="Park J."/>
            <person name="Seo Y.S."/>
            <person name="Kwon S.Y."/>
            <person name="Kim H.A."/>
            <person name="Park J.M."/>
            <person name="Kim H.J."/>
            <person name="Choi S.B."/>
            <person name="Bosland P.W."/>
            <person name="Reeves G."/>
            <person name="Jo S.H."/>
            <person name="Lee B.W."/>
            <person name="Cho H.T."/>
            <person name="Choi H.S."/>
            <person name="Lee M.S."/>
            <person name="Yu Y."/>
            <person name="Do Choi Y."/>
            <person name="Park B.S."/>
            <person name="van Deynze A."/>
            <person name="Ashrafi H."/>
            <person name="Hill T."/>
            <person name="Kim W.T."/>
            <person name="Pai H.S."/>
            <person name="Ahn H.K."/>
            <person name="Yeam I."/>
            <person name="Giovannoni J.J."/>
            <person name="Rose J.K."/>
            <person name="Sorensen I."/>
            <person name="Lee S.J."/>
            <person name="Kim R.W."/>
            <person name="Choi I.Y."/>
            <person name="Choi B.S."/>
            <person name="Lim J.S."/>
            <person name="Lee Y.H."/>
            <person name="Choi D."/>
        </authorList>
    </citation>
    <scope>NUCLEOTIDE SEQUENCE [LARGE SCALE GENOMIC DNA]</scope>
    <source>
        <strain evidence="4">cv. CM334</strain>
    </source>
</reference>
<protein>
    <submittedName>
        <fullName evidence="3">E3 ubiquitin ligase complex SCF subunit sconC</fullName>
    </submittedName>
</protein>
<dbReference type="InterPro" id="IPR036296">
    <property type="entry name" value="SKP1-like_dim_sf"/>
</dbReference>
<dbReference type="SUPFAM" id="SSF81382">
    <property type="entry name" value="Skp1 dimerisation domain-like"/>
    <property type="match status" value="1"/>
</dbReference>